<dbReference type="InterPro" id="IPR001611">
    <property type="entry name" value="Leu-rich_rpt"/>
</dbReference>
<dbReference type="PANTHER" id="PTHR45973:SF9">
    <property type="entry name" value="LEUCINE-RICH REPEAT-CONTAINING PROTEIN 46"/>
    <property type="match status" value="1"/>
</dbReference>
<evidence type="ECO:0000313" key="7">
    <source>
        <dbReference type="EMBL" id="WZN61833.1"/>
    </source>
</evidence>
<evidence type="ECO:0000256" key="5">
    <source>
        <dbReference type="ARBA" id="ARBA00023273"/>
    </source>
</evidence>
<dbReference type="SUPFAM" id="SSF52075">
    <property type="entry name" value="Outer arm dynein light chain 1"/>
    <property type="match status" value="1"/>
</dbReference>
<dbReference type="PRINTS" id="PR00019">
    <property type="entry name" value="LEURICHRPT"/>
</dbReference>
<evidence type="ECO:0000256" key="4">
    <source>
        <dbReference type="ARBA" id="ARBA00023069"/>
    </source>
</evidence>
<dbReference type="SMART" id="SM00369">
    <property type="entry name" value="LRR_TYP"/>
    <property type="match status" value="4"/>
</dbReference>
<keyword evidence="4" id="KW-0969">Cilium</keyword>
<dbReference type="PROSITE" id="PS51450">
    <property type="entry name" value="LRR"/>
    <property type="match status" value="3"/>
</dbReference>
<organism evidence="7 8">
    <name type="scientific">Chloropicon roscoffensis</name>
    <dbReference type="NCBI Taxonomy" id="1461544"/>
    <lineage>
        <taxon>Eukaryota</taxon>
        <taxon>Viridiplantae</taxon>
        <taxon>Chlorophyta</taxon>
        <taxon>Chloropicophyceae</taxon>
        <taxon>Chloropicales</taxon>
        <taxon>Chloropicaceae</taxon>
        <taxon>Chloropicon</taxon>
    </lineage>
</organism>
<feature type="region of interest" description="Disordered" evidence="6">
    <location>
        <begin position="233"/>
        <end position="416"/>
    </location>
</feature>
<keyword evidence="2" id="KW-0433">Leucine-rich repeat</keyword>
<dbReference type="Pfam" id="PF12799">
    <property type="entry name" value="LRR_4"/>
    <property type="match status" value="1"/>
</dbReference>
<protein>
    <submittedName>
        <fullName evidence="7">Dynein assembly factor</fullName>
    </submittedName>
</protein>
<dbReference type="InterPro" id="IPR025875">
    <property type="entry name" value="Leu-rich_rpt_4"/>
</dbReference>
<feature type="region of interest" description="Disordered" evidence="6">
    <location>
        <begin position="472"/>
        <end position="543"/>
    </location>
</feature>
<feature type="compositionally biased region" description="Basic and acidic residues" evidence="6">
    <location>
        <begin position="233"/>
        <end position="267"/>
    </location>
</feature>
<dbReference type="AlphaFoldDB" id="A0AAX4P6Z5"/>
<name>A0AAX4P6Z5_9CHLO</name>
<feature type="compositionally biased region" description="Basic and acidic residues" evidence="6">
    <location>
        <begin position="370"/>
        <end position="403"/>
    </location>
</feature>
<dbReference type="GO" id="GO:0005930">
    <property type="term" value="C:axoneme"/>
    <property type="evidence" value="ECO:0007669"/>
    <property type="project" value="UniProtKB-SubCell"/>
</dbReference>
<keyword evidence="8" id="KW-1185">Reference proteome</keyword>
<dbReference type="InterPro" id="IPR003591">
    <property type="entry name" value="Leu-rich_rpt_typical-subtyp"/>
</dbReference>
<evidence type="ECO:0000256" key="6">
    <source>
        <dbReference type="SAM" id="MobiDB-lite"/>
    </source>
</evidence>
<feature type="compositionally biased region" description="Low complexity" evidence="6">
    <location>
        <begin position="333"/>
        <end position="342"/>
    </location>
</feature>
<feature type="compositionally biased region" description="Acidic residues" evidence="6">
    <location>
        <begin position="292"/>
        <end position="303"/>
    </location>
</feature>
<gene>
    <name evidence="7" type="ORF">HKI87_04g33680</name>
</gene>
<feature type="compositionally biased region" description="Acidic residues" evidence="6">
    <location>
        <begin position="500"/>
        <end position="512"/>
    </location>
</feature>
<proteinExistence type="predicted"/>
<dbReference type="InterPro" id="IPR050576">
    <property type="entry name" value="Cilia_flagella_integrity"/>
</dbReference>
<sequence>MAFVMSTESLRKHCRKLNLYSSRLDLNDILHLQCKGITKIQGLEEFTGLTTLYLESNAISDIEGLEPVLKLSSLYLAKNFLSSTVGLGMLANLQVLDLADNNLSKLESLEALTQLRTLNVSGNKLNDLDALTELSKLPELMSLDLSNNRIGREREGVTKADQAEEDDAVVDFLCSLRLKWLRLVGNPFVRRVVGYRKKFVGRMQTLNYFDDQPAFKKDRRLALAYLSGGVEAEREERAKINEEERNRREERSREFDRMVAEARERAKTNPIVHDPSIFRAKEPEPQPPPLCEEQDEQEEEEEVVPTVAEVVEEEEAEEEEEGASTSDQDVESHPIGSSSSSSCDEEEASPYPPNYFGNPQGGTHLSEIATLDRDQLRERQREHRERILRRELSRATQTIERRTQQQQQQPQRPVIWGTDRYKQLFAMAASMPDPEEVEEAEDVDAVVNGEEEREEEDPNSIGAQYRDLLERTAGLGRAGSDASDSSFDPMDEFTVTNNCEDGEDHDEEDGSEADGGRPFGKEDSGDDGIEVIEREAMDFEAMD</sequence>
<feature type="compositionally biased region" description="Acidic residues" evidence="6">
    <location>
        <begin position="310"/>
        <end position="322"/>
    </location>
</feature>
<dbReference type="PANTHER" id="PTHR45973">
    <property type="entry name" value="PROTEIN PHOSPHATASE 1 REGULATORY SUBUNIT SDS22-RELATED"/>
    <property type="match status" value="1"/>
</dbReference>
<evidence type="ECO:0000256" key="3">
    <source>
        <dbReference type="ARBA" id="ARBA00022737"/>
    </source>
</evidence>
<keyword evidence="5" id="KW-0966">Cell projection</keyword>
<comment type="subcellular location">
    <subcellularLocation>
        <location evidence="1">Cytoplasm</location>
        <location evidence="1">Cytoskeleton</location>
        <location evidence="1">Cilium axoneme</location>
    </subcellularLocation>
</comment>
<keyword evidence="3" id="KW-0677">Repeat</keyword>
<dbReference type="InterPro" id="IPR032675">
    <property type="entry name" value="LRR_dom_sf"/>
</dbReference>
<dbReference type="EMBL" id="CP151504">
    <property type="protein sequence ID" value="WZN61833.1"/>
    <property type="molecule type" value="Genomic_DNA"/>
</dbReference>
<evidence type="ECO:0000313" key="8">
    <source>
        <dbReference type="Proteomes" id="UP001472866"/>
    </source>
</evidence>
<dbReference type="Gene3D" id="3.80.10.10">
    <property type="entry name" value="Ribonuclease Inhibitor"/>
    <property type="match status" value="2"/>
</dbReference>
<evidence type="ECO:0000256" key="1">
    <source>
        <dbReference type="ARBA" id="ARBA00004430"/>
    </source>
</evidence>
<dbReference type="SMART" id="SM00365">
    <property type="entry name" value="LRR_SD22"/>
    <property type="match status" value="4"/>
</dbReference>
<reference evidence="7 8" key="1">
    <citation type="submission" date="2024-03" db="EMBL/GenBank/DDBJ databases">
        <title>Complete genome sequence of the green alga Chloropicon roscoffensis RCC1871.</title>
        <authorList>
            <person name="Lemieux C."/>
            <person name="Pombert J.-F."/>
            <person name="Otis C."/>
            <person name="Turmel M."/>
        </authorList>
    </citation>
    <scope>NUCLEOTIDE SEQUENCE [LARGE SCALE GENOMIC DNA]</scope>
    <source>
        <strain evidence="7 8">RCC1871</strain>
    </source>
</reference>
<evidence type="ECO:0000256" key="2">
    <source>
        <dbReference type="ARBA" id="ARBA00022614"/>
    </source>
</evidence>
<accession>A0AAX4P6Z5</accession>
<dbReference type="Proteomes" id="UP001472866">
    <property type="component" value="Chromosome 04"/>
</dbReference>